<feature type="domain" description="DUF3298" evidence="1">
    <location>
        <begin position="165"/>
        <end position="237"/>
    </location>
</feature>
<evidence type="ECO:0000259" key="2">
    <source>
        <dbReference type="Pfam" id="PF13739"/>
    </source>
</evidence>
<proteinExistence type="predicted"/>
<dbReference type="EMBL" id="JACSQB010000182">
    <property type="protein sequence ID" value="MBD8048850.1"/>
    <property type="molecule type" value="Genomic_DNA"/>
</dbReference>
<dbReference type="Gene3D" id="3.30.565.40">
    <property type="entry name" value="Fervidobacterium nodosum Rt17-B1 like"/>
    <property type="match status" value="1"/>
</dbReference>
<evidence type="ECO:0000313" key="4">
    <source>
        <dbReference type="Proteomes" id="UP000627166"/>
    </source>
</evidence>
<keyword evidence="4" id="KW-1185">Reference proteome</keyword>
<sequence length="246" mass="28853">MKKIISISILVVLAMANVLFNFSRDSDFSKSVSALEKKQIRKIDVNFKEEKILGETIDINLRIPKLVGFKNKDFENNLNGNILESIIEFKNNTEELSIIDHKYAKENKYDIPKYNCTVDYKINYISDNLISLTIEYTKFTGGSYSVEEKTTYNIDINNEKLLKLSDLFYDKDNYIEIINDHIKRELEEKENVYFVDKFDSIKETSKFYIDKDNIVIYFDMNEIAPYVVGIPEFKIPLNNLNLQIKI</sequence>
<dbReference type="Proteomes" id="UP000627166">
    <property type="component" value="Unassembled WGS sequence"/>
</dbReference>
<dbReference type="InterPro" id="IPR025303">
    <property type="entry name" value="PdaC"/>
</dbReference>
<accession>A0ABR8YX99</accession>
<protein>
    <submittedName>
        <fullName evidence="3">DUF3298 and DUF4163 domain-containing protein</fullName>
    </submittedName>
</protein>
<feature type="domain" description="Deacetylase PdaC" evidence="2">
    <location>
        <begin position="55"/>
        <end position="143"/>
    </location>
</feature>
<name>A0ABR8YX99_9CLOT</name>
<dbReference type="InterPro" id="IPR021729">
    <property type="entry name" value="DUF3298"/>
</dbReference>
<dbReference type="Pfam" id="PF13739">
    <property type="entry name" value="PdaC"/>
    <property type="match status" value="1"/>
</dbReference>
<dbReference type="Pfam" id="PF11738">
    <property type="entry name" value="DUF3298"/>
    <property type="match status" value="1"/>
</dbReference>
<organism evidence="3 4">
    <name type="scientific">Clostridium faecium</name>
    <dbReference type="NCBI Taxonomy" id="2762223"/>
    <lineage>
        <taxon>Bacteria</taxon>
        <taxon>Bacillati</taxon>
        <taxon>Bacillota</taxon>
        <taxon>Clostridia</taxon>
        <taxon>Eubacteriales</taxon>
        <taxon>Clostridiaceae</taxon>
        <taxon>Clostridium</taxon>
    </lineage>
</organism>
<reference evidence="3 4" key="1">
    <citation type="submission" date="2020-08" db="EMBL/GenBank/DDBJ databases">
        <title>A Genomic Blueprint of the Chicken Gut Microbiome.</title>
        <authorList>
            <person name="Gilroy R."/>
            <person name="Ravi A."/>
            <person name="Getino M."/>
            <person name="Pursley I."/>
            <person name="Horton D.L."/>
            <person name="Alikhan N.-F."/>
            <person name="Baker D."/>
            <person name="Gharbi K."/>
            <person name="Hall N."/>
            <person name="Watson M."/>
            <person name="Adriaenssens E.M."/>
            <person name="Foster-Nyarko E."/>
            <person name="Jarju S."/>
            <person name="Secka A."/>
            <person name="Antonio M."/>
            <person name="Oren A."/>
            <person name="Chaudhuri R."/>
            <person name="La Ragione R.M."/>
            <person name="Hildebrand F."/>
            <person name="Pallen M.J."/>
        </authorList>
    </citation>
    <scope>NUCLEOTIDE SEQUENCE [LARGE SCALE GENOMIC DNA]</scope>
    <source>
        <strain evidence="3 4">N37</strain>
    </source>
</reference>
<dbReference type="RefSeq" id="WP_191741778.1">
    <property type="nucleotide sequence ID" value="NZ_JACSQB010000182.1"/>
</dbReference>
<gene>
    <name evidence="3" type="ORF">H9637_17780</name>
</gene>
<dbReference type="Gene3D" id="3.90.640.20">
    <property type="entry name" value="Heat-shock cognate protein, ATPase"/>
    <property type="match status" value="1"/>
</dbReference>
<comment type="caution">
    <text evidence="3">The sequence shown here is derived from an EMBL/GenBank/DDBJ whole genome shotgun (WGS) entry which is preliminary data.</text>
</comment>
<evidence type="ECO:0000313" key="3">
    <source>
        <dbReference type="EMBL" id="MBD8048850.1"/>
    </source>
</evidence>
<dbReference type="InterPro" id="IPR037126">
    <property type="entry name" value="PdaC/RsiV-like_sf"/>
</dbReference>
<evidence type="ECO:0000259" key="1">
    <source>
        <dbReference type="Pfam" id="PF11738"/>
    </source>
</evidence>